<evidence type="ECO:0000313" key="9">
    <source>
        <dbReference type="EMBL" id="MCI27742.1"/>
    </source>
</evidence>
<evidence type="ECO:0000256" key="5">
    <source>
        <dbReference type="ARBA" id="ARBA00022759"/>
    </source>
</evidence>
<evidence type="ECO:0000256" key="3">
    <source>
        <dbReference type="ARBA" id="ARBA00022695"/>
    </source>
</evidence>
<evidence type="ECO:0000256" key="2">
    <source>
        <dbReference type="ARBA" id="ARBA00022679"/>
    </source>
</evidence>
<dbReference type="GO" id="GO:0006508">
    <property type="term" value="P:proteolysis"/>
    <property type="evidence" value="ECO:0007669"/>
    <property type="project" value="UniProtKB-KW"/>
</dbReference>
<dbReference type="Gene3D" id="3.30.70.270">
    <property type="match status" value="1"/>
</dbReference>
<dbReference type="EMBL" id="LXQA010161135">
    <property type="protein sequence ID" value="MCI27742.1"/>
    <property type="molecule type" value="Genomic_DNA"/>
</dbReference>
<dbReference type="PANTHER" id="PTHR24559">
    <property type="entry name" value="TRANSPOSON TY3-I GAG-POL POLYPROTEIN"/>
    <property type="match status" value="1"/>
</dbReference>
<evidence type="ECO:0000256" key="7">
    <source>
        <dbReference type="ARBA" id="ARBA00022918"/>
    </source>
</evidence>
<dbReference type="GO" id="GO:0004519">
    <property type="term" value="F:endonuclease activity"/>
    <property type="evidence" value="ECO:0007669"/>
    <property type="project" value="UniProtKB-KW"/>
</dbReference>
<dbReference type="InterPro" id="IPR053134">
    <property type="entry name" value="RNA-dir_DNA_polymerase"/>
</dbReference>
<keyword evidence="10" id="KW-1185">Reference proteome</keyword>
<dbReference type="InterPro" id="IPR043502">
    <property type="entry name" value="DNA/RNA_pol_sf"/>
</dbReference>
<dbReference type="InterPro" id="IPR000477">
    <property type="entry name" value="RT_dom"/>
</dbReference>
<name>A0A392QV38_9FABA</name>
<evidence type="ECO:0000313" key="10">
    <source>
        <dbReference type="Proteomes" id="UP000265520"/>
    </source>
</evidence>
<keyword evidence="4" id="KW-0540">Nuclease</keyword>
<dbReference type="CDD" id="cd01647">
    <property type="entry name" value="RT_LTR"/>
    <property type="match status" value="1"/>
</dbReference>
<dbReference type="Gene3D" id="3.10.10.10">
    <property type="entry name" value="HIV Type 1 Reverse Transcriptase, subunit A, domain 1"/>
    <property type="match status" value="1"/>
</dbReference>
<reference evidence="9 10" key="1">
    <citation type="journal article" date="2018" name="Front. Plant Sci.">
        <title>Red Clover (Trifolium pratense) and Zigzag Clover (T. medium) - A Picture of Genomic Similarities and Differences.</title>
        <authorList>
            <person name="Dluhosova J."/>
            <person name="Istvanek J."/>
            <person name="Nedelnik J."/>
            <person name="Repkova J."/>
        </authorList>
    </citation>
    <scope>NUCLEOTIDE SEQUENCE [LARGE SCALE GENOMIC DNA]</scope>
    <source>
        <strain evidence="10">cv. 10/8</strain>
        <tissue evidence="9">Leaf</tissue>
    </source>
</reference>
<keyword evidence="6" id="KW-0378">Hydrolase</keyword>
<keyword evidence="1" id="KW-0645">Protease</keyword>
<sequence length="126" mass="14364">MLNTGWIQPSTSPFSSQVLLLKKKDGTWRMCVDYRALNAITVRDRFPLPTIDELLDELGGAHIFSKLDLTSGFHQIRVAPEDIAKTAFRTHDGHYEYCVMPFGLCNAPTTFQATMNDLFRQLLRKT</sequence>
<keyword evidence="3" id="KW-0548">Nucleotidyltransferase</keyword>
<evidence type="ECO:0000256" key="6">
    <source>
        <dbReference type="ARBA" id="ARBA00022801"/>
    </source>
</evidence>
<dbReference type="SUPFAM" id="SSF56672">
    <property type="entry name" value="DNA/RNA polymerases"/>
    <property type="match status" value="1"/>
</dbReference>
<feature type="non-terminal residue" evidence="9">
    <location>
        <position position="126"/>
    </location>
</feature>
<organism evidence="9 10">
    <name type="scientific">Trifolium medium</name>
    <dbReference type="NCBI Taxonomy" id="97028"/>
    <lineage>
        <taxon>Eukaryota</taxon>
        <taxon>Viridiplantae</taxon>
        <taxon>Streptophyta</taxon>
        <taxon>Embryophyta</taxon>
        <taxon>Tracheophyta</taxon>
        <taxon>Spermatophyta</taxon>
        <taxon>Magnoliopsida</taxon>
        <taxon>eudicotyledons</taxon>
        <taxon>Gunneridae</taxon>
        <taxon>Pentapetalae</taxon>
        <taxon>rosids</taxon>
        <taxon>fabids</taxon>
        <taxon>Fabales</taxon>
        <taxon>Fabaceae</taxon>
        <taxon>Papilionoideae</taxon>
        <taxon>50 kb inversion clade</taxon>
        <taxon>NPAAA clade</taxon>
        <taxon>Hologalegina</taxon>
        <taxon>IRL clade</taxon>
        <taxon>Trifolieae</taxon>
        <taxon>Trifolium</taxon>
    </lineage>
</organism>
<dbReference type="GO" id="GO:0008233">
    <property type="term" value="F:peptidase activity"/>
    <property type="evidence" value="ECO:0007669"/>
    <property type="project" value="UniProtKB-KW"/>
</dbReference>
<dbReference type="AlphaFoldDB" id="A0A392QV38"/>
<keyword evidence="5" id="KW-0255">Endonuclease</keyword>
<proteinExistence type="predicted"/>
<accession>A0A392QV38</accession>
<comment type="caution">
    <text evidence="9">The sequence shown here is derived from an EMBL/GenBank/DDBJ whole genome shotgun (WGS) entry which is preliminary data.</text>
</comment>
<protein>
    <submittedName>
        <fullName evidence="9">Retrovirus-related pol polyprotein from transposon</fullName>
    </submittedName>
</protein>
<dbReference type="Pfam" id="PF00078">
    <property type="entry name" value="RVT_1"/>
    <property type="match status" value="1"/>
</dbReference>
<dbReference type="FunFam" id="3.10.10.10:FF:000007">
    <property type="entry name" value="Retrovirus-related Pol polyprotein from transposon 17.6-like Protein"/>
    <property type="match status" value="1"/>
</dbReference>
<evidence type="ECO:0000259" key="8">
    <source>
        <dbReference type="Pfam" id="PF00078"/>
    </source>
</evidence>
<dbReference type="GO" id="GO:0003964">
    <property type="term" value="F:RNA-directed DNA polymerase activity"/>
    <property type="evidence" value="ECO:0007669"/>
    <property type="project" value="UniProtKB-KW"/>
</dbReference>
<keyword evidence="2" id="KW-0808">Transferase</keyword>
<dbReference type="InterPro" id="IPR043128">
    <property type="entry name" value="Rev_trsase/Diguanyl_cyclase"/>
</dbReference>
<evidence type="ECO:0000256" key="4">
    <source>
        <dbReference type="ARBA" id="ARBA00022722"/>
    </source>
</evidence>
<dbReference type="Proteomes" id="UP000265520">
    <property type="component" value="Unassembled WGS sequence"/>
</dbReference>
<keyword evidence="7" id="KW-0695">RNA-directed DNA polymerase</keyword>
<evidence type="ECO:0000256" key="1">
    <source>
        <dbReference type="ARBA" id="ARBA00022670"/>
    </source>
</evidence>
<dbReference type="PANTHER" id="PTHR24559:SF434">
    <property type="entry name" value="RNA-DIRECTED DNA POLYMERASE HOMOLOG"/>
    <property type="match status" value="1"/>
</dbReference>
<feature type="domain" description="Reverse transcriptase" evidence="8">
    <location>
        <begin position="22"/>
        <end position="124"/>
    </location>
</feature>